<dbReference type="AlphaFoldDB" id="A0AAD4N460"/>
<accession>A0AAD4N460</accession>
<protein>
    <submittedName>
        <fullName evidence="2">Uncharacterized protein</fullName>
    </submittedName>
</protein>
<feature type="chain" id="PRO_5041911725" evidence="1">
    <location>
        <begin position="21"/>
        <end position="100"/>
    </location>
</feature>
<comment type="caution">
    <text evidence="2">The sequence shown here is derived from an EMBL/GenBank/DDBJ whole genome shotgun (WGS) entry which is preliminary data.</text>
</comment>
<dbReference type="EMBL" id="JAKKPZ010000009">
    <property type="protein sequence ID" value="KAI1717307.1"/>
    <property type="molecule type" value="Genomic_DNA"/>
</dbReference>
<evidence type="ECO:0000313" key="3">
    <source>
        <dbReference type="Proteomes" id="UP001201812"/>
    </source>
</evidence>
<evidence type="ECO:0000256" key="1">
    <source>
        <dbReference type="SAM" id="SignalP"/>
    </source>
</evidence>
<keyword evidence="3" id="KW-1185">Reference proteome</keyword>
<name>A0AAD4N460_9BILA</name>
<proteinExistence type="predicted"/>
<gene>
    <name evidence="2" type="ORF">DdX_07048</name>
</gene>
<organism evidence="2 3">
    <name type="scientific">Ditylenchus destructor</name>
    <dbReference type="NCBI Taxonomy" id="166010"/>
    <lineage>
        <taxon>Eukaryota</taxon>
        <taxon>Metazoa</taxon>
        <taxon>Ecdysozoa</taxon>
        <taxon>Nematoda</taxon>
        <taxon>Chromadorea</taxon>
        <taxon>Rhabditida</taxon>
        <taxon>Tylenchina</taxon>
        <taxon>Tylenchomorpha</taxon>
        <taxon>Sphaerularioidea</taxon>
        <taxon>Anguinidae</taxon>
        <taxon>Anguininae</taxon>
        <taxon>Ditylenchus</taxon>
    </lineage>
</organism>
<feature type="signal peptide" evidence="1">
    <location>
        <begin position="1"/>
        <end position="20"/>
    </location>
</feature>
<reference evidence="2" key="1">
    <citation type="submission" date="2022-01" db="EMBL/GenBank/DDBJ databases">
        <title>Genome Sequence Resource for Two Populations of Ditylenchus destructor, the Migratory Endoparasitic Phytonematode.</title>
        <authorList>
            <person name="Zhang H."/>
            <person name="Lin R."/>
            <person name="Xie B."/>
        </authorList>
    </citation>
    <scope>NUCLEOTIDE SEQUENCE</scope>
    <source>
        <strain evidence="2">BazhouSP</strain>
    </source>
</reference>
<dbReference type="Proteomes" id="UP001201812">
    <property type="component" value="Unassembled WGS sequence"/>
</dbReference>
<evidence type="ECO:0000313" key="2">
    <source>
        <dbReference type="EMBL" id="KAI1717307.1"/>
    </source>
</evidence>
<sequence>MSHKLLQILCFFALLSMILATAFDYNRLRQEKKAMRNSLVRFGKRNFYRPAGEAFVSAFDEFGGRSLAEPSDAPQRAYALPILRFQRRQDESYDNPPTKY</sequence>
<keyword evidence="1" id="KW-0732">Signal</keyword>